<keyword evidence="7 11" id="KW-0831">Ubiquinone biosynthesis</keyword>
<evidence type="ECO:0000256" key="3">
    <source>
        <dbReference type="ARBA" id="ARBA00005985"/>
    </source>
</evidence>
<evidence type="ECO:0000256" key="1">
    <source>
        <dbReference type="ARBA" id="ARBA00001946"/>
    </source>
</evidence>
<keyword evidence="8 11" id="KW-0812">Transmembrane</keyword>
<evidence type="ECO:0000313" key="14">
    <source>
        <dbReference type="Proteomes" id="UP001217500"/>
    </source>
</evidence>
<accession>A0AAF0BGM7</accession>
<protein>
    <recommendedName>
        <fullName evidence="11 12">4-hydroxybenzoate octaprenyltransferase</fullName>
        <ecNumber evidence="11 12">2.5.1.39</ecNumber>
    </recommendedName>
    <alternativeName>
        <fullName evidence="11">4-HB polyprenyltransferase</fullName>
    </alternativeName>
</protein>
<dbReference type="InterPro" id="IPR000537">
    <property type="entry name" value="UbiA_prenyltransferase"/>
</dbReference>
<dbReference type="NCBIfam" id="TIGR01474">
    <property type="entry name" value="ubiA_proteo"/>
    <property type="match status" value="1"/>
</dbReference>
<keyword evidence="6 11" id="KW-0808">Transferase</keyword>
<feature type="transmembrane region" description="Helical" evidence="11">
    <location>
        <begin position="36"/>
        <end position="55"/>
    </location>
</feature>
<dbReference type="InterPro" id="IPR044878">
    <property type="entry name" value="UbiA_sf"/>
</dbReference>
<keyword evidence="5 11" id="KW-0997">Cell inner membrane</keyword>
<dbReference type="EC" id="2.5.1.39" evidence="11 12"/>
<dbReference type="EMBL" id="CP116805">
    <property type="protein sequence ID" value="WCL53668.1"/>
    <property type="molecule type" value="Genomic_DNA"/>
</dbReference>
<evidence type="ECO:0000256" key="10">
    <source>
        <dbReference type="ARBA" id="ARBA00023136"/>
    </source>
</evidence>
<dbReference type="InterPro" id="IPR039653">
    <property type="entry name" value="Prenyltransferase"/>
</dbReference>
<dbReference type="GO" id="GO:0008412">
    <property type="term" value="F:4-hydroxybenzoate polyprenyltransferase activity"/>
    <property type="evidence" value="ECO:0007669"/>
    <property type="project" value="UniProtKB-UniRule"/>
</dbReference>
<keyword evidence="11" id="KW-0460">Magnesium</keyword>
<comment type="catalytic activity">
    <reaction evidence="11">
        <text>all-trans-octaprenyl diphosphate + 4-hydroxybenzoate = 4-hydroxy-3-(all-trans-octaprenyl)benzoate + diphosphate</text>
        <dbReference type="Rhea" id="RHEA:27782"/>
        <dbReference type="ChEBI" id="CHEBI:1617"/>
        <dbReference type="ChEBI" id="CHEBI:17879"/>
        <dbReference type="ChEBI" id="CHEBI:33019"/>
        <dbReference type="ChEBI" id="CHEBI:57711"/>
        <dbReference type="EC" id="2.5.1.39"/>
    </reaction>
</comment>
<evidence type="ECO:0000256" key="9">
    <source>
        <dbReference type="ARBA" id="ARBA00022989"/>
    </source>
</evidence>
<evidence type="ECO:0000256" key="6">
    <source>
        <dbReference type="ARBA" id="ARBA00022679"/>
    </source>
</evidence>
<dbReference type="Proteomes" id="UP001217500">
    <property type="component" value="Chromosome"/>
</dbReference>
<reference evidence="13" key="1">
    <citation type="submission" date="2023-01" db="EMBL/GenBank/DDBJ databases">
        <title>The genome sequence of Kordiimonadaceae bacterium 6D33.</title>
        <authorList>
            <person name="Liu Y."/>
        </authorList>
    </citation>
    <scope>NUCLEOTIDE SEQUENCE</scope>
    <source>
        <strain evidence="13">6D33</strain>
    </source>
</reference>
<dbReference type="PANTHER" id="PTHR11048:SF28">
    <property type="entry name" value="4-HYDROXYBENZOATE POLYPRENYLTRANSFERASE, MITOCHONDRIAL"/>
    <property type="match status" value="1"/>
</dbReference>
<organism evidence="13 14">
    <name type="scientific">Gimibacter soli</name>
    <dbReference type="NCBI Taxonomy" id="3024400"/>
    <lineage>
        <taxon>Bacteria</taxon>
        <taxon>Pseudomonadati</taxon>
        <taxon>Pseudomonadota</taxon>
        <taxon>Alphaproteobacteria</taxon>
        <taxon>Kordiimonadales</taxon>
        <taxon>Temperatibacteraceae</taxon>
        <taxon>Gimibacter</taxon>
    </lineage>
</organism>
<proteinExistence type="inferred from homology"/>
<dbReference type="InterPro" id="IPR030470">
    <property type="entry name" value="UbiA_prenylTrfase_CS"/>
</dbReference>
<feature type="transmembrane region" description="Helical" evidence="11">
    <location>
        <begin position="106"/>
        <end position="126"/>
    </location>
</feature>
<dbReference type="Gene3D" id="1.10.357.140">
    <property type="entry name" value="UbiA prenyltransferase"/>
    <property type="match status" value="1"/>
</dbReference>
<keyword evidence="14" id="KW-1185">Reference proteome</keyword>
<dbReference type="GO" id="GO:0006744">
    <property type="term" value="P:ubiquinone biosynthetic process"/>
    <property type="evidence" value="ECO:0007669"/>
    <property type="project" value="UniProtKB-UniRule"/>
</dbReference>
<sequence length="305" mass="33190">MTVQKTADAVEGSWVYRHAPASWRPWLKLARMDRPVGTWLLLWPCWWALAMAAPEGSGPDILYLALFAIGALVMRGAGCTYNDIVDRDFDGQVARTRSRPIPAGEVTLKGAWVFLGAQCLVGLAVLLSFNQFAVMVGAASLLLVAGYPFMKRITWWPQAWLGLTFNWGALLGAAAAMGELPLWAIVLYAGGPAWTLGYDTIYAHQDKEDDALIGVKSTALRLGAGTKGWVTLFYGLFLACLVGAGLLANMGQIYYIGIALAGLHLGAQIVRVDIDDPAVCLRVFRSNIHFGWIVFIGIVADRMWG</sequence>
<comment type="cofactor">
    <cofactor evidence="1 11">
        <name>Mg(2+)</name>
        <dbReference type="ChEBI" id="CHEBI:18420"/>
    </cofactor>
</comment>
<dbReference type="CDD" id="cd13959">
    <property type="entry name" value="PT_UbiA_COQ2"/>
    <property type="match status" value="1"/>
</dbReference>
<dbReference type="PANTHER" id="PTHR11048">
    <property type="entry name" value="PRENYLTRANSFERASES"/>
    <property type="match status" value="1"/>
</dbReference>
<dbReference type="FunFam" id="1.10.357.140:FF:000003">
    <property type="entry name" value="4-hydroxybenzoate polyprenyltransferase, mitochondrial"/>
    <property type="match status" value="1"/>
</dbReference>
<evidence type="ECO:0000313" key="13">
    <source>
        <dbReference type="EMBL" id="WCL53668.1"/>
    </source>
</evidence>
<keyword evidence="4 11" id="KW-1003">Cell membrane</keyword>
<dbReference type="FunFam" id="1.20.120.1780:FF:000001">
    <property type="entry name" value="4-hydroxybenzoate octaprenyltransferase"/>
    <property type="match status" value="1"/>
</dbReference>
<comment type="similarity">
    <text evidence="3 11">Belongs to the UbiA prenyltransferase family.</text>
</comment>
<dbReference type="KEGG" id="gso:PH603_14100"/>
<evidence type="ECO:0000256" key="8">
    <source>
        <dbReference type="ARBA" id="ARBA00022692"/>
    </source>
</evidence>
<evidence type="ECO:0000256" key="7">
    <source>
        <dbReference type="ARBA" id="ARBA00022688"/>
    </source>
</evidence>
<evidence type="ECO:0000256" key="12">
    <source>
        <dbReference type="NCBIfam" id="TIGR01474"/>
    </source>
</evidence>
<evidence type="ECO:0000256" key="2">
    <source>
        <dbReference type="ARBA" id="ARBA00004141"/>
    </source>
</evidence>
<evidence type="ECO:0000256" key="4">
    <source>
        <dbReference type="ARBA" id="ARBA00022475"/>
    </source>
</evidence>
<feature type="transmembrane region" description="Helical" evidence="11">
    <location>
        <begin position="132"/>
        <end position="150"/>
    </location>
</feature>
<dbReference type="AlphaFoldDB" id="A0AAF0BGM7"/>
<dbReference type="Pfam" id="PF01040">
    <property type="entry name" value="UbiA"/>
    <property type="match status" value="1"/>
</dbReference>
<keyword evidence="9 11" id="KW-1133">Transmembrane helix</keyword>
<evidence type="ECO:0000256" key="5">
    <source>
        <dbReference type="ARBA" id="ARBA00022519"/>
    </source>
</evidence>
<comment type="function">
    <text evidence="11">Catalyzes the prenylation of para-hydroxybenzoate (PHB) with an all-trans polyprenyl group. Mediates the second step in the final reaction sequence of ubiquinone-8 (UQ-8) biosynthesis, which is the condensation of the polyisoprenoid side chain with PHB, generating the first membrane-bound Q intermediate 3-octaprenyl-4-hydroxybenzoate.</text>
</comment>
<dbReference type="GO" id="GO:0005886">
    <property type="term" value="C:plasma membrane"/>
    <property type="evidence" value="ECO:0007669"/>
    <property type="project" value="UniProtKB-SubCell"/>
</dbReference>
<feature type="transmembrane region" description="Helical" evidence="11">
    <location>
        <begin position="61"/>
        <end position="85"/>
    </location>
</feature>
<dbReference type="InterPro" id="IPR006370">
    <property type="entry name" value="HB_polyprenyltransferase-like"/>
</dbReference>
<feature type="transmembrane region" description="Helical" evidence="11">
    <location>
        <begin position="229"/>
        <end position="248"/>
    </location>
</feature>
<comment type="pathway">
    <text evidence="11">Cofactor biosynthesis; ubiquinone biosynthesis.</text>
</comment>
<feature type="transmembrane region" description="Helical" evidence="11">
    <location>
        <begin position="162"/>
        <end position="189"/>
    </location>
</feature>
<keyword evidence="10 11" id="KW-0472">Membrane</keyword>
<evidence type="ECO:0000256" key="11">
    <source>
        <dbReference type="HAMAP-Rule" id="MF_01635"/>
    </source>
</evidence>
<dbReference type="Gene3D" id="1.20.120.1780">
    <property type="entry name" value="UbiA prenyltransferase"/>
    <property type="match status" value="1"/>
</dbReference>
<gene>
    <name evidence="11 13" type="primary">ubiA</name>
    <name evidence="13" type="ORF">PH603_14100</name>
</gene>
<name>A0AAF0BGM7_9PROT</name>
<dbReference type="HAMAP" id="MF_01635">
    <property type="entry name" value="UbiA"/>
    <property type="match status" value="1"/>
</dbReference>
<dbReference type="PROSITE" id="PS00943">
    <property type="entry name" value="UBIA"/>
    <property type="match status" value="1"/>
</dbReference>
<comment type="subcellular location">
    <subcellularLocation>
        <location evidence="11">Cell inner membrane</location>
        <topology evidence="11">Multi-pass membrane protein</topology>
    </subcellularLocation>
    <subcellularLocation>
        <location evidence="2">Membrane</location>
        <topology evidence="2">Multi-pass membrane protein</topology>
    </subcellularLocation>
</comment>